<dbReference type="GO" id="GO:0005524">
    <property type="term" value="F:ATP binding"/>
    <property type="evidence" value="ECO:0007669"/>
    <property type="project" value="UniProtKB-KW"/>
</dbReference>
<keyword evidence="6" id="KW-0902">Two-component regulatory system</keyword>
<keyword evidence="8" id="KW-0966">Cell projection</keyword>
<dbReference type="SMART" id="SM00387">
    <property type="entry name" value="HATPase_c"/>
    <property type="match status" value="1"/>
</dbReference>
<dbReference type="EMBL" id="FPHP01000015">
    <property type="protein sequence ID" value="SFV75070.1"/>
    <property type="molecule type" value="Genomic_DNA"/>
</dbReference>
<dbReference type="GO" id="GO:0000155">
    <property type="term" value="F:phosphorelay sensor kinase activity"/>
    <property type="evidence" value="ECO:0007669"/>
    <property type="project" value="InterPro"/>
</dbReference>
<reference evidence="8" key="1">
    <citation type="submission" date="2016-10" db="EMBL/GenBank/DDBJ databases">
        <authorList>
            <person name="de Groot N.N."/>
        </authorList>
    </citation>
    <scope>NUCLEOTIDE SEQUENCE</scope>
</reference>
<gene>
    <name evidence="8" type="ORF">MNB_SM-3-746</name>
</gene>
<dbReference type="InterPro" id="IPR005467">
    <property type="entry name" value="His_kinase_dom"/>
</dbReference>
<keyword evidence="8" id="KW-0969">Cilium</keyword>
<dbReference type="PANTHER" id="PTHR43065:SF10">
    <property type="entry name" value="PEROXIDE STRESS-ACTIVATED HISTIDINE KINASE MAK3"/>
    <property type="match status" value="1"/>
</dbReference>
<evidence type="ECO:0000256" key="6">
    <source>
        <dbReference type="ARBA" id="ARBA00023012"/>
    </source>
</evidence>
<dbReference type="Gene3D" id="3.30.565.10">
    <property type="entry name" value="Histidine kinase-like ATPase, C-terminal domain"/>
    <property type="match status" value="1"/>
</dbReference>
<evidence type="ECO:0000256" key="2">
    <source>
        <dbReference type="ARBA" id="ARBA00022679"/>
    </source>
</evidence>
<keyword evidence="3" id="KW-0547">Nucleotide-binding</keyword>
<dbReference type="InterPro" id="IPR036890">
    <property type="entry name" value="HATPase_C_sf"/>
</dbReference>
<sequence>MAQEMITPQELKEFIDYTQKVEKDFYDLQASFAYLQDTVEKVVEFLPNAIWILDKDNAIFLQNSKASDLYELFELLELEKDDYEITHNGRSYLIKSSVYQDKKMLSATDITEQKRKESLATMGQMAAHLSHEIRNPIGSISLLSSTLKKRVMEKNIPIVEEIQKSVYRVERIINAMLTFSKGIKINKKSFLWSELRESIDMDIEYYSCSKEIKFLFPTKDFMLNGDKHLLGMLFSNFIINAIDAIELDEEKEEGEVEVIYNQDEEYHIFHIYDNGIPIENKEDLFEAFKSSKVKGNGLGLVLARQIAQAHGGDVYLLDEAKKGFGIKFKRF</sequence>
<dbReference type="InterPro" id="IPR036097">
    <property type="entry name" value="HisK_dim/P_sf"/>
</dbReference>
<evidence type="ECO:0000313" key="8">
    <source>
        <dbReference type="EMBL" id="SFV75070.1"/>
    </source>
</evidence>
<dbReference type="PROSITE" id="PS50109">
    <property type="entry name" value="HIS_KIN"/>
    <property type="match status" value="1"/>
</dbReference>
<dbReference type="CDD" id="cd00082">
    <property type="entry name" value="HisKA"/>
    <property type="match status" value="1"/>
</dbReference>
<dbReference type="SUPFAM" id="SSF55874">
    <property type="entry name" value="ATPase domain of HSP90 chaperone/DNA topoisomerase II/histidine kinase"/>
    <property type="match status" value="1"/>
</dbReference>
<dbReference type="Pfam" id="PF02518">
    <property type="entry name" value="HATPase_c"/>
    <property type="match status" value="1"/>
</dbReference>
<evidence type="ECO:0000256" key="3">
    <source>
        <dbReference type="ARBA" id="ARBA00022741"/>
    </source>
</evidence>
<name>A0A1W1D3I5_9ZZZZ</name>
<evidence type="ECO:0000259" key="7">
    <source>
        <dbReference type="PROSITE" id="PS50109"/>
    </source>
</evidence>
<dbReference type="InterPro" id="IPR004358">
    <property type="entry name" value="Sig_transdc_His_kin-like_C"/>
</dbReference>
<proteinExistence type="predicted"/>
<keyword evidence="8" id="KW-0282">Flagellum</keyword>
<accession>A0A1W1D3I5</accession>
<dbReference type="AlphaFoldDB" id="A0A1W1D3I5"/>
<evidence type="ECO:0000256" key="4">
    <source>
        <dbReference type="ARBA" id="ARBA00022777"/>
    </source>
</evidence>
<feature type="domain" description="Histidine kinase" evidence="7">
    <location>
        <begin position="128"/>
        <end position="331"/>
    </location>
</feature>
<dbReference type="SUPFAM" id="SSF47384">
    <property type="entry name" value="Homodimeric domain of signal transducing histidine kinase"/>
    <property type="match status" value="1"/>
</dbReference>
<dbReference type="Gene3D" id="1.10.287.130">
    <property type="match status" value="1"/>
</dbReference>
<keyword evidence="4 8" id="KW-0418">Kinase</keyword>
<dbReference type="SMART" id="SM00388">
    <property type="entry name" value="HisKA"/>
    <property type="match status" value="1"/>
</dbReference>
<dbReference type="PRINTS" id="PR00344">
    <property type="entry name" value="BCTRLSENSOR"/>
</dbReference>
<dbReference type="InterPro" id="IPR003594">
    <property type="entry name" value="HATPase_dom"/>
</dbReference>
<keyword evidence="2" id="KW-0808">Transferase</keyword>
<protein>
    <submittedName>
        <fullName evidence="8">Flagellar sensory histidine kinase FlgS</fullName>
    </submittedName>
</protein>
<evidence type="ECO:0000256" key="1">
    <source>
        <dbReference type="ARBA" id="ARBA00022553"/>
    </source>
</evidence>
<dbReference type="InterPro" id="IPR003661">
    <property type="entry name" value="HisK_dim/P_dom"/>
</dbReference>
<dbReference type="CDD" id="cd00075">
    <property type="entry name" value="HATPase"/>
    <property type="match status" value="1"/>
</dbReference>
<keyword evidence="1" id="KW-0597">Phosphoprotein</keyword>
<organism evidence="8">
    <name type="scientific">hydrothermal vent metagenome</name>
    <dbReference type="NCBI Taxonomy" id="652676"/>
    <lineage>
        <taxon>unclassified sequences</taxon>
        <taxon>metagenomes</taxon>
        <taxon>ecological metagenomes</taxon>
    </lineage>
</organism>
<keyword evidence="5" id="KW-0067">ATP-binding</keyword>
<evidence type="ECO:0000256" key="5">
    <source>
        <dbReference type="ARBA" id="ARBA00022840"/>
    </source>
</evidence>
<dbReference type="Pfam" id="PF00512">
    <property type="entry name" value="HisKA"/>
    <property type="match status" value="1"/>
</dbReference>
<dbReference type="PANTHER" id="PTHR43065">
    <property type="entry name" value="SENSOR HISTIDINE KINASE"/>
    <property type="match status" value="1"/>
</dbReference>